<keyword evidence="1" id="KW-0732">Signal</keyword>
<gene>
    <name evidence="2" type="ORF">FCALED_LOCUS3646</name>
</gene>
<dbReference type="EMBL" id="CAJVPQ010000652">
    <property type="protein sequence ID" value="CAG8499855.1"/>
    <property type="molecule type" value="Genomic_DNA"/>
</dbReference>
<reference evidence="2" key="1">
    <citation type="submission" date="2021-06" db="EMBL/GenBank/DDBJ databases">
        <authorList>
            <person name="Kallberg Y."/>
            <person name="Tangrot J."/>
            <person name="Rosling A."/>
        </authorList>
    </citation>
    <scope>NUCLEOTIDE SEQUENCE</scope>
    <source>
        <strain evidence="2">UK204</strain>
    </source>
</reference>
<dbReference type="AlphaFoldDB" id="A0A9N9EZQ4"/>
<sequence length="63" mass="6817">MKTLIVILVIAILTFSSVVFAAPMAFDESLLKRQVSCEKTPSGDEICTQGQPKCDERGCVGLK</sequence>
<accession>A0A9N9EZQ4</accession>
<evidence type="ECO:0000256" key="1">
    <source>
        <dbReference type="SAM" id="SignalP"/>
    </source>
</evidence>
<proteinExistence type="predicted"/>
<evidence type="ECO:0000313" key="2">
    <source>
        <dbReference type="EMBL" id="CAG8499855.1"/>
    </source>
</evidence>
<feature type="signal peptide" evidence="1">
    <location>
        <begin position="1"/>
        <end position="21"/>
    </location>
</feature>
<feature type="chain" id="PRO_5040430652" evidence="1">
    <location>
        <begin position="22"/>
        <end position="63"/>
    </location>
</feature>
<protein>
    <submittedName>
        <fullName evidence="2">17186_t:CDS:1</fullName>
    </submittedName>
</protein>
<organism evidence="2 3">
    <name type="scientific">Funneliformis caledonium</name>
    <dbReference type="NCBI Taxonomy" id="1117310"/>
    <lineage>
        <taxon>Eukaryota</taxon>
        <taxon>Fungi</taxon>
        <taxon>Fungi incertae sedis</taxon>
        <taxon>Mucoromycota</taxon>
        <taxon>Glomeromycotina</taxon>
        <taxon>Glomeromycetes</taxon>
        <taxon>Glomerales</taxon>
        <taxon>Glomeraceae</taxon>
        <taxon>Funneliformis</taxon>
    </lineage>
</organism>
<name>A0A9N9EZQ4_9GLOM</name>
<evidence type="ECO:0000313" key="3">
    <source>
        <dbReference type="Proteomes" id="UP000789570"/>
    </source>
</evidence>
<dbReference type="Proteomes" id="UP000789570">
    <property type="component" value="Unassembled WGS sequence"/>
</dbReference>
<keyword evidence="3" id="KW-1185">Reference proteome</keyword>
<comment type="caution">
    <text evidence="2">The sequence shown here is derived from an EMBL/GenBank/DDBJ whole genome shotgun (WGS) entry which is preliminary data.</text>
</comment>